<feature type="region of interest" description="Disordered" evidence="1">
    <location>
        <begin position="142"/>
        <end position="368"/>
    </location>
</feature>
<dbReference type="InterPro" id="IPR049227">
    <property type="entry name" value="DUF6824"/>
</dbReference>
<comment type="caution">
    <text evidence="4">The sequence shown here is derived from an EMBL/GenBank/DDBJ whole genome shotgun (WGS) entry which is preliminary data.</text>
</comment>
<feature type="compositionally biased region" description="Polar residues" evidence="1">
    <location>
        <begin position="401"/>
        <end position="411"/>
    </location>
</feature>
<feature type="compositionally biased region" description="Basic and acidic residues" evidence="1">
    <location>
        <begin position="330"/>
        <end position="344"/>
    </location>
</feature>
<feature type="compositionally biased region" description="Basic and acidic residues" evidence="1">
    <location>
        <begin position="784"/>
        <end position="794"/>
    </location>
</feature>
<feature type="compositionally biased region" description="Basic and acidic residues" evidence="1">
    <location>
        <begin position="159"/>
        <end position="172"/>
    </location>
</feature>
<evidence type="ECO:0000256" key="1">
    <source>
        <dbReference type="SAM" id="MobiDB-lite"/>
    </source>
</evidence>
<dbReference type="AlphaFoldDB" id="A0A9N8HU76"/>
<feature type="compositionally biased region" description="Polar residues" evidence="1">
    <location>
        <begin position="798"/>
        <end position="813"/>
    </location>
</feature>
<feature type="compositionally biased region" description="Polar residues" evidence="1">
    <location>
        <begin position="772"/>
        <end position="783"/>
    </location>
</feature>
<dbReference type="PANTHER" id="PTHR33418">
    <property type="entry name" value="HELICASE-ASSOCIATED"/>
    <property type="match status" value="1"/>
</dbReference>
<feature type="region of interest" description="Disordered" evidence="1">
    <location>
        <begin position="688"/>
        <end position="879"/>
    </location>
</feature>
<accession>A0A9N8HU76</accession>
<feature type="compositionally biased region" description="Polar residues" evidence="1">
    <location>
        <begin position="709"/>
        <end position="723"/>
    </location>
</feature>
<feature type="compositionally biased region" description="Polar residues" evidence="1">
    <location>
        <begin position="422"/>
        <end position="432"/>
    </location>
</feature>
<dbReference type="InterPro" id="IPR005114">
    <property type="entry name" value="Helicase_assoc"/>
</dbReference>
<gene>
    <name evidence="4" type="ORF">SEMRO_1617_G286290.1</name>
</gene>
<protein>
    <recommendedName>
        <fullName evidence="6">Helicase-associated domain-containing protein</fullName>
    </recommendedName>
</protein>
<evidence type="ECO:0000313" key="4">
    <source>
        <dbReference type="EMBL" id="CAB9525010.1"/>
    </source>
</evidence>
<feature type="compositionally biased region" description="Acidic residues" evidence="1">
    <location>
        <begin position="356"/>
        <end position="368"/>
    </location>
</feature>
<feature type="compositionally biased region" description="Basic and acidic residues" evidence="1">
    <location>
        <begin position="248"/>
        <end position="258"/>
    </location>
</feature>
<feature type="compositionally biased region" description="Basic and acidic residues" evidence="1">
    <location>
        <begin position="734"/>
        <end position="751"/>
    </location>
</feature>
<dbReference type="PANTHER" id="PTHR33418:SF1">
    <property type="entry name" value="HELICASE-ASSOCIATED DOMAIN-CONTAINING PROTEIN"/>
    <property type="match status" value="1"/>
</dbReference>
<evidence type="ECO:0008006" key="6">
    <source>
        <dbReference type="Google" id="ProtNLM"/>
    </source>
</evidence>
<dbReference type="EMBL" id="CAICTM010001615">
    <property type="protein sequence ID" value="CAB9525010.1"/>
    <property type="molecule type" value="Genomic_DNA"/>
</dbReference>
<feature type="compositionally biased region" description="Polar residues" evidence="1">
    <location>
        <begin position="320"/>
        <end position="329"/>
    </location>
</feature>
<reference evidence="4" key="1">
    <citation type="submission" date="2020-06" db="EMBL/GenBank/DDBJ databases">
        <authorList>
            <consortium name="Plant Systems Biology data submission"/>
        </authorList>
    </citation>
    <scope>NUCLEOTIDE SEQUENCE</scope>
    <source>
        <strain evidence="4">D6</strain>
    </source>
</reference>
<feature type="compositionally biased region" description="Basic and acidic residues" evidence="1">
    <location>
        <begin position="204"/>
        <end position="228"/>
    </location>
</feature>
<feature type="domain" description="Helicase-associated" evidence="2">
    <location>
        <begin position="452"/>
        <end position="532"/>
    </location>
</feature>
<dbReference type="Proteomes" id="UP001153069">
    <property type="component" value="Unassembled WGS sequence"/>
</dbReference>
<feature type="region of interest" description="Disordered" evidence="1">
    <location>
        <begin position="396"/>
        <end position="432"/>
    </location>
</feature>
<evidence type="ECO:0000259" key="3">
    <source>
        <dbReference type="Pfam" id="PF20710"/>
    </source>
</evidence>
<dbReference type="Pfam" id="PF03457">
    <property type="entry name" value="HA"/>
    <property type="match status" value="1"/>
</dbReference>
<feature type="region of interest" description="Disordered" evidence="1">
    <location>
        <begin position="625"/>
        <end position="645"/>
    </location>
</feature>
<feature type="domain" description="DUF6824" evidence="3">
    <location>
        <begin position="35"/>
        <end position="121"/>
    </location>
</feature>
<dbReference type="Pfam" id="PF20710">
    <property type="entry name" value="DUF6824"/>
    <property type="match status" value="1"/>
</dbReference>
<feature type="compositionally biased region" description="Low complexity" evidence="1">
    <location>
        <begin position="302"/>
        <end position="319"/>
    </location>
</feature>
<sequence length="879" mass="95460">MKRRNSNCSSNSKRAAMFAETYATAKTYRTLSDNDVLFGRGTAINDRPGNLLFREDVERLRPDYLEAERTDKTLIARRVVQGVKQRGGRFMKQKEGDASAKLYVEVGVERAVEKCQQALRENKWSTCKTVVTAVKTAAFDAKTGKGAHKKRSSAAEKLQNQERATEKRKVGDGKIAVKTARKTLTRPSAKPAEAKSTAKHRVLKPVEEKPMSKGKEEQSRAKSGEKRKGIQSTEEDSIVSSHQANKKSRQDGHKKIADPKVGTVKRATLSGPGPAIRRSSSASKATERRMSNSTKQQEAKRNTAAASISNTSKSSSQKQVLSRGSSSTLDGHKSEDDLTEEHPSMDASSDSGTISETDDDGDDDTLMEDANDAVAGGLSLVRQSLRMNTVHVVRRTGNRALHNSNAGQSQRPPMHRLIMESPSPSNNQGTSSEWLIDSMNCGGCDASSPSNQATWEQFFVALVHFKEVHGHCAVPPTAGSPHAGSSKEEREHARLADFASVQRHLFREIQAGRRAASDEDMLRFRRLQAIGFAFDYEEWHWSRRYDELVRQRNATKSGLEVDLSKSLGLAVWVKEQRRLCLFGRLGRIQPMRRDRVEKLAKMNFEWAIDAMKQYGKDSTAAASETGCDTSRAGEQTCSQTTVSVEGPEKPVATAPLDEIARPATDANPNSTKMAAVNQPQAELVSVGLSTTTGKESTPSNSKGDAAKNSIGTVAKTVTPSAPSSIVRHPPVVKESLKHSEEVAKTKPEKEGTFQNSGTLGKGSAGDIAASVSPDSQALKSQNLDGKRSGGHQDVRTCGSENALPTMSAQSPATRSGLDSKHGDKSFGTALKVTDKRPHVTPQPAPLSAEEKKENVPKESPMNVPVTKFLSPSSRVDIAA</sequence>
<organism evidence="4 5">
    <name type="scientific">Seminavis robusta</name>
    <dbReference type="NCBI Taxonomy" id="568900"/>
    <lineage>
        <taxon>Eukaryota</taxon>
        <taxon>Sar</taxon>
        <taxon>Stramenopiles</taxon>
        <taxon>Ochrophyta</taxon>
        <taxon>Bacillariophyta</taxon>
        <taxon>Bacillariophyceae</taxon>
        <taxon>Bacillariophycidae</taxon>
        <taxon>Naviculales</taxon>
        <taxon>Naviculaceae</taxon>
        <taxon>Seminavis</taxon>
    </lineage>
</organism>
<feature type="compositionally biased region" description="Polar residues" evidence="1">
    <location>
        <begin position="688"/>
        <end position="702"/>
    </location>
</feature>
<evidence type="ECO:0000259" key="2">
    <source>
        <dbReference type="Pfam" id="PF03457"/>
    </source>
</evidence>
<evidence type="ECO:0000313" key="5">
    <source>
        <dbReference type="Proteomes" id="UP001153069"/>
    </source>
</evidence>
<feature type="compositionally biased region" description="Polar residues" evidence="1">
    <location>
        <begin position="625"/>
        <end position="643"/>
    </location>
</feature>
<proteinExistence type="predicted"/>
<name>A0A9N8HU76_9STRA</name>
<dbReference type="OrthoDB" id="51371at2759"/>
<keyword evidence="5" id="KW-1185">Reference proteome</keyword>